<comment type="caution">
    <text evidence="2">The sequence shown here is derived from an EMBL/GenBank/DDBJ whole genome shotgun (WGS) entry which is preliminary data.</text>
</comment>
<organism evidence="2 3">
    <name type="scientific">Sphingomonas arantia</name>
    <dbReference type="NCBI Taxonomy" id="1460676"/>
    <lineage>
        <taxon>Bacteria</taxon>
        <taxon>Pseudomonadati</taxon>
        <taxon>Pseudomonadota</taxon>
        <taxon>Alphaproteobacteria</taxon>
        <taxon>Sphingomonadales</taxon>
        <taxon>Sphingomonadaceae</taxon>
        <taxon>Sphingomonas</taxon>
    </lineage>
</organism>
<name>A0ABW4TZY8_9SPHN</name>
<evidence type="ECO:0000256" key="1">
    <source>
        <dbReference type="SAM" id="SignalP"/>
    </source>
</evidence>
<dbReference type="EMBL" id="JBHUGS010000005">
    <property type="protein sequence ID" value="MFD1952320.1"/>
    <property type="molecule type" value="Genomic_DNA"/>
</dbReference>
<evidence type="ECO:0008006" key="4">
    <source>
        <dbReference type="Google" id="ProtNLM"/>
    </source>
</evidence>
<evidence type="ECO:0000313" key="2">
    <source>
        <dbReference type="EMBL" id="MFD1952320.1"/>
    </source>
</evidence>
<keyword evidence="1" id="KW-0732">Signal</keyword>
<keyword evidence="3" id="KW-1185">Reference proteome</keyword>
<sequence length="127" mass="13101">MRASFLLAAGLLSGLAGIAAPAAAQTRGTVITIFGNDKCPVSNGEQTNICVRAPESERFRIPETLRSSNDAAPTAQKRVDAARAVDNSTIGTCSASGPGGMIGCQREEFAKARAERKAAKAAVPVIE</sequence>
<evidence type="ECO:0000313" key="3">
    <source>
        <dbReference type="Proteomes" id="UP001597400"/>
    </source>
</evidence>
<dbReference type="Proteomes" id="UP001597400">
    <property type="component" value="Unassembled WGS sequence"/>
</dbReference>
<feature type="chain" id="PRO_5045733234" description="DUF4124 domain-containing protein" evidence="1">
    <location>
        <begin position="25"/>
        <end position="127"/>
    </location>
</feature>
<gene>
    <name evidence="2" type="ORF">ACFSGX_16215</name>
</gene>
<protein>
    <recommendedName>
        <fullName evidence="4">DUF4124 domain-containing protein</fullName>
    </recommendedName>
</protein>
<reference evidence="3" key="1">
    <citation type="journal article" date="2019" name="Int. J. Syst. Evol. Microbiol.">
        <title>The Global Catalogue of Microorganisms (GCM) 10K type strain sequencing project: providing services to taxonomists for standard genome sequencing and annotation.</title>
        <authorList>
            <consortium name="The Broad Institute Genomics Platform"/>
            <consortium name="The Broad Institute Genome Sequencing Center for Infectious Disease"/>
            <person name="Wu L."/>
            <person name="Ma J."/>
        </authorList>
    </citation>
    <scope>NUCLEOTIDE SEQUENCE [LARGE SCALE GENOMIC DNA]</scope>
    <source>
        <strain evidence="3">CGMCC 1.12702</strain>
    </source>
</reference>
<proteinExistence type="predicted"/>
<feature type="signal peptide" evidence="1">
    <location>
        <begin position="1"/>
        <end position="24"/>
    </location>
</feature>
<dbReference type="RefSeq" id="WP_380931367.1">
    <property type="nucleotide sequence ID" value="NZ_JBHUGS010000005.1"/>
</dbReference>
<accession>A0ABW4TZY8</accession>